<protein>
    <submittedName>
        <fullName evidence="1">Predicted protein</fullName>
    </submittedName>
</protein>
<sequence>MTAAEILDVPNEKKCWRSIFQVRAYVVAKQDEEGMTWHLYLHPGLNGNRQGSQHRE</sequence>
<dbReference type="Proteomes" id="UP000001194">
    <property type="component" value="Unassembled WGS sequence"/>
</dbReference>
<reference evidence="1 2" key="1">
    <citation type="journal article" date="2008" name="Nature">
        <title>The genome of Laccaria bicolor provides insights into mycorrhizal symbiosis.</title>
        <authorList>
            <person name="Martin F."/>
            <person name="Aerts A."/>
            <person name="Ahren D."/>
            <person name="Brun A."/>
            <person name="Danchin E.G.J."/>
            <person name="Duchaussoy F."/>
            <person name="Gibon J."/>
            <person name="Kohler A."/>
            <person name="Lindquist E."/>
            <person name="Pereda V."/>
            <person name="Salamov A."/>
            <person name="Shapiro H.J."/>
            <person name="Wuyts J."/>
            <person name="Blaudez D."/>
            <person name="Buee M."/>
            <person name="Brokstein P."/>
            <person name="Canbaeck B."/>
            <person name="Cohen D."/>
            <person name="Courty P.E."/>
            <person name="Coutinho P.M."/>
            <person name="Delaruelle C."/>
            <person name="Detter J.C."/>
            <person name="Deveau A."/>
            <person name="DiFazio S."/>
            <person name="Duplessis S."/>
            <person name="Fraissinet-Tachet L."/>
            <person name="Lucic E."/>
            <person name="Frey-Klett P."/>
            <person name="Fourrey C."/>
            <person name="Feussner I."/>
            <person name="Gay G."/>
            <person name="Grimwood J."/>
            <person name="Hoegger P.J."/>
            <person name="Jain P."/>
            <person name="Kilaru S."/>
            <person name="Labbe J."/>
            <person name="Lin Y.C."/>
            <person name="Legue V."/>
            <person name="Le Tacon F."/>
            <person name="Marmeisse R."/>
            <person name="Melayah D."/>
            <person name="Montanini B."/>
            <person name="Muratet M."/>
            <person name="Nehls U."/>
            <person name="Niculita-Hirzel H."/>
            <person name="Oudot-Le Secq M.P."/>
            <person name="Peter M."/>
            <person name="Quesneville H."/>
            <person name="Rajashekar B."/>
            <person name="Reich M."/>
            <person name="Rouhier N."/>
            <person name="Schmutz J."/>
            <person name="Yin T."/>
            <person name="Chalot M."/>
            <person name="Henrissat B."/>
            <person name="Kuees U."/>
            <person name="Lucas S."/>
            <person name="Van de Peer Y."/>
            <person name="Podila G.K."/>
            <person name="Polle A."/>
            <person name="Pukkila P.J."/>
            <person name="Richardson P.M."/>
            <person name="Rouze P."/>
            <person name="Sanders I.R."/>
            <person name="Stajich J.E."/>
            <person name="Tunlid A."/>
            <person name="Tuskan G."/>
            <person name="Grigoriev I.V."/>
        </authorList>
    </citation>
    <scope>NUCLEOTIDE SEQUENCE [LARGE SCALE GENOMIC DNA]</scope>
    <source>
        <strain evidence="2">S238N-H82 / ATCC MYA-4686</strain>
    </source>
</reference>
<dbReference type="RefSeq" id="XP_001888274.1">
    <property type="nucleotide sequence ID" value="XM_001888239.1"/>
</dbReference>
<evidence type="ECO:0000313" key="2">
    <source>
        <dbReference type="Proteomes" id="UP000001194"/>
    </source>
</evidence>
<name>B0DWJ1_LACBS</name>
<evidence type="ECO:0000313" key="1">
    <source>
        <dbReference type="EMBL" id="EDR01055.1"/>
    </source>
</evidence>
<dbReference type="AlphaFoldDB" id="B0DWJ1"/>
<organism evidence="2">
    <name type="scientific">Laccaria bicolor (strain S238N-H82 / ATCC MYA-4686)</name>
    <name type="common">Bicoloured deceiver</name>
    <name type="synonym">Laccaria laccata var. bicolor</name>
    <dbReference type="NCBI Taxonomy" id="486041"/>
    <lineage>
        <taxon>Eukaryota</taxon>
        <taxon>Fungi</taxon>
        <taxon>Dikarya</taxon>
        <taxon>Basidiomycota</taxon>
        <taxon>Agaricomycotina</taxon>
        <taxon>Agaricomycetes</taxon>
        <taxon>Agaricomycetidae</taxon>
        <taxon>Agaricales</taxon>
        <taxon>Agaricineae</taxon>
        <taxon>Hydnangiaceae</taxon>
        <taxon>Laccaria</taxon>
    </lineage>
</organism>
<dbReference type="GeneID" id="6083913"/>
<dbReference type="KEGG" id="lbc:LACBIDRAFT_312635"/>
<proteinExistence type="predicted"/>
<gene>
    <name evidence="1" type="ORF">LACBIDRAFT_312635</name>
</gene>
<keyword evidence="2" id="KW-1185">Reference proteome</keyword>
<dbReference type="InParanoid" id="B0DWJ1"/>
<dbReference type="HOGENOM" id="CLU_3014587_0_0_1"/>
<accession>B0DWJ1</accession>
<dbReference type="EMBL" id="DS547143">
    <property type="protein sequence ID" value="EDR01055.1"/>
    <property type="molecule type" value="Genomic_DNA"/>
</dbReference>